<gene>
    <name evidence="1" type="ORF">SAMN05421762_2466</name>
</gene>
<dbReference type="AlphaFoldDB" id="A0A1I1MKG3"/>
<dbReference type="STRING" id="517719.SAMN05421762_2466"/>
<reference evidence="1 2" key="1">
    <citation type="submission" date="2016-10" db="EMBL/GenBank/DDBJ databases">
        <authorList>
            <person name="de Groot N.N."/>
        </authorList>
    </citation>
    <scope>NUCLEOTIDE SEQUENCE [LARGE SCALE GENOMIC DNA]</scope>
    <source>
        <strain evidence="1 2">DSM 29619</strain>
    </source>
</reference>
<dbReference type="RefSeq" id="WP_093447641.1">
    <property type="nucleotide sequence ID" value="NZ_FNZG01000001.1"/>
</dbReference>
<dbReference type="OrthoDB" id="7840273at2"/>
<keyword evidence="2" id="KW-1185">Reference proteome</keyword>
<proteinExistence type="predicted"/>
<sequence>MDGNFPVQDLTGLDKSGWTDRIMDEAQARGAADRLGRRHFAAFVKAGPVLLVSFETVQGMRSLTESARPLGWLMSQKMGWSSLLLASDGDTWFRDKDVYAYFDQLVDDGFFDEFDRVIFYGAGPCGYAAAAYSVTAPGARVLAVQPQATLDPAVAEWDDRFTDMRRLDFTSRYGYAPNMIDAAQQMHVIYDPDVTQDAMHAALFTAPNVAKYRMRYMGEALQTHLLYMKRLFPILQAVAEDRLTPRFFAGLYRARRNHLPYLRRLLSRLELKERPDLIRLLCQNVTARFQAPRFQRRLRQLDGELDGEEA</sequence>
<name>A0A1I1MKG3_9RHOB</name>
<evidence type="ECO:0000313" key="1">
    <source>
        <dbReference type="EMBL" id="SFC85899.1"/>
    </source>
</evidence>
<dbReference type="EMBL" id="FOLX01000001">
    <property type="protein sequence ID" value="SFC85899.1"/>
    <property type="molecule type" value="Genomic_DNA"/>
</dbReference>
<dbReference type="Proteomes" id="UP000231644">
    <property type="component" value="Unassembled WGS sequence"/>
</dbReference>
<accession>A0A1I1MKG3</accession>
<evidence type="ECO:0008006" key="3">
    <source>
        <dbReference type="Google" id="ProtNLM"/>
    </source>
</evidence>
<protein>
    <recommendedName>
        <fullName evidence="3">Phosphoadenosine phosphosulfate reductase</fullName>
    </recommendedName>
</protein>
<organism evidence="1 2">
    <name type="scientific">Pseudooceanicola nitratireducens</name>
    <dbReference type="NCBI Taxonomy" id="517719"/>
    <lineage>
        <taxon>Bacteria</taxon>
        <taxon>Pseudomonadati</taxon>
        <taxon>Pseudomonadota</taxon>
        <taxon>Alphaproteobacteria</taxon>
        <taxon>Rhodobacterales</taxon>
        <taxon>Paracoccaceae</taxon>
        <taxon>Pseudooceanicola</taxon>
    </lineage>
</organism>
<evidence type="ECO:0000313" key="2">
    <source>
        <dbReference type="Proteomes" id="UP000231644"/>
    </source>
</evidence>